<name>A0A4Q9MDM1_9APHY</name>
<gene>
    <name evidence="2" type="ORF">BD311DRAFT_741182</name>
</gene>
<dbReference type="AlphaFoldDB" id="A0A4Q9MDM1"/>
<keyword evidence="1" id="KW-0812">Transmembrane</keyword>
<reference evidence="2" key="1">
    <citation type="submission" date="2019-01" db="EMBL/GenBank/DDBJ databases">
        <title>Draft genome sequences of three monokaryotic isolates of the white-rot basidiomycete fungus Dichomitus squalens.</title>
        <authorList>
            <consortium name="DOE Joint Genome Institute"/>
            <person name="Lopez S.C."/>
            <person name="Andreopoulos B."/>
            <person name="Pangilinan J."/>
            <person name="Lipzen A."/>
            <person name="Riley R."/>
            <person name="Ahrendt S."/>
            <person name="Ng V."/>
            <person name="Barry K."/>
            <person name="Daum C."/>
            <person name="Grigoriev I.V."/>
            <person name="Hilden K.S."/>
            <person name="Makela M.R."/>
            <person name="de Vries R.P."/>
        </authorList>
    </citation>
    <scope>NUCLEOTIDE SEQUENCE [LARGE SCALE GENOMIC DNA]</scope>
    <source>
        <strain evidence="2">OM18370.1</strain>
    </source>
</reference>
<keyword evidence="1" id="KW-1133">Transmembrane helix</keyword>
<keyword evidence="1" id="KW-0472">Membrane</keyword>
<feature type="transmembrane region" description="Helical" evidence="1">
    <location>
        <begin position="36"/>
        <end position="54"/>
    </location>
</feature>
<organism evidence="2">
    <name type="scientific">Dichomitus squalens</name>
    <dbReference type="NCBI Taxonomy" id="114155"/>
    <lineage>
        <taxon>Eukaryota</taxon>
        <taxon>Fungi</taxon>
        <taxon>Dikarya</taxon>
        <taxon>Basidiomycota</taxon>
        <taxon>Agaricomycotina</taxon>
        <taxon>Agaricomycetes</taxon>
        <taxon>Polyporales</taxon>
        <taxon>Polyporaceae</taxon>
        <taxon>Dichomitus</taxon>
    </lineage>
</organism>
<accession>A0A4Q9MDM1</accession>
<protein>
    <submittedName>
        <fullName evidence="2">Uncharacterized protein</fullName>
    </submittedName>
</protein>
<evidence type="ECO:0000256" key="1">
    <source>
        <dbReference type="SAM" id="Phobius"/>
    </source>
</evidence>
<sequence>MSYSRILLVNGVTYVCVLSTLNLIDIVFLALAVNGALADLVTTFSVILLCRFLLDLCETHQTATGYGSASEVSSSLYLQASMCIGETATRTASALGIDSSV</sequence>
<feature type="transmembrane region" description="Helical" evidence="1">
    <location>
        <begin position="7"/>
        <end position="30"/>
    </location>
</feature>
<evidence type="ECO:0000313" key="2">
    <source>
        <dbReference type="EMBL" id="TBU25450.1"/>
    </source>
</evidence>
<dbReference type="EMBL" id="ML143461">
    <property type="protein sequence ID" value="TBU25450.1"/>
    <property type="molecule type" value="Genomic_DNA"/>
</dbReference>
<dbReference type="Proteomes" id="UP000292957">
    <property type="component" value="Unassembled WGS sequence"/>
</dbReference>
<proteinExistence type="predicted"/>
<dbReference type="OrthoDB" id="2752692at2759"/>